<comment type="caution">
    <text evidence="1">The sequence shown here is derived from an EMBL/GenBank/DDBJ whole genome shotgun (WGS) entry which is preliminary data.</text>
</comment>
<dbReference type="Proteomes" id="UP000326380">
    <property type="component" value="Unassembled WGS sequence"/>
</dbReference>
<name>A0A7L5A0Z2_9BACT</name>
<accession>A0A7L5A0Z2</accession>
<dbReference type="AlphaFoldDB" id="A0A7L5A0Z2"/>
<dbReference type="GO" id="GO:0016757">
    <property type="term" value="F:glycosyltransferase activity"/>
    <property type="evidence" value="ECO:0007669"/>
    <property type="project" value="InterPro"/>
</dbReference>
<dbReference type="PANTHER" id="PTHR20961">
    <property type="entry name" value="GLYCOSYLTRANSFERASE"/>
    <property type="match status" value="1"/>
</dbReference>
<proteinExistence type="predicted"/>
<dbReference type="Pfam" id="PF04577">
    <property type="entry name" value="Glyco_transf_61"/>
    <property type="match status" value="1"/>
</dbReference>
<sequence>MSLLKGLLKKLLPIVLLKQAHLRYNQLRIRTVDKLLFPERSFVQADFVIRHDAYPFQLIHVEQAHLDARLQRQFTTNAQEWTQDEYLLVYDQPCLIEPQFGWAMSEDNQLIYPSLGFSRVPYLPKPALQAKRMHAAATEYAELVSLRDTGEENYFHFYNDVLAKLFFLEEKLQLSPNVPILVSEGLYKRAFFQYFLQHPYLSQRTWIVQKPTDYIRSRKTYFCKPLTHTGHYYKRITELVQPADLALSPTNSERQIFITRSPKRLRFIENSAEAEQICRELGFEVVDFDDMTLPEQIRTMANARYVVGIHGAGLTNMLFRQGRRMGLIEIYPPADYFPFHYVLMATQLGFAYDGLIGKPSAQKYSGGFLIDPAELRQRLQWLLAQ</sequence>
<gene>
    <name evidence="1" type="ORF">F0P96_12395</name>
</gene>
<organism evidence="1 2">
    <name type="scientific">Hymenobacter busanensis</name>
    <dbReference type="NCBI Taxonomy" id="2607656"/>
    <lineage>
        <taxon>Bacteria</taxon>
        <taxon>Pseudomonadati</taxon>
        <taxon>Bacteroidota</taxon>
        <taxon>Cytophagia</taxon>
        <taxon>Cytophagales</taxon>
        <taxon>Hymenobacteraceae</taxon>
        <taxon>Hymenobacter</taxon>
    </lineage>
</organism>
<evidence type="ECO:0000313" key="2">
    <source>
        <dbReference type="Proteomes" id="UP000326380"/>
    </source>
</evidence>
<dbReference type="InterPro" id="IPR007657">
    <property type="entry name" value="Glycosyltransferase_61"/>
</dbReference>
<dbReference type="RefSeq" id="WP_151079214.1">
    <property type="nucleotide sequence ID" value="NZ_CP047647.1"/>
</dbReference>
<protein>
    <submittedName>
        <fullName evidence="1">Glycosyltransferase family 61 protein</fullName>
    </submittedName>
</protein>
<dbReference type="EMBL" id="VTWU01000004">
    <property type="protein sequence ID" value="KAA9332273.1"/>
    <property type="molecule type" value="Genomic_DNA"/>
</dbReference>
<evidence type="ECO:0000313" key="1">
    <source>
        <dbReference type="EMBL" id="KAA9332273.1"/>
    </source>
</evidence>
<dbReference type="PANTHER" id="PTHR20961:SF124">
    <property type="entry name" value="GLYCOSYLTRANSFERASE"/>
    <property type="match status" value="1"/>
</dbReference>
<reference evidence="1 2" key="1">
    <citation type="submission" date="2019-09" db="EMBL/GenBank/DDBJ databases">
        <title>Genome sequence of Hymenobacter sp. M3.</title>
        <authorList>
            <person name="Srinivasan S."/>
        </authorList>
    </citation>
    <scope>NUCLEOTIDE SEQUENCE [LARGE SCALE GENOMIC DNA]</scope>
    <source>
        <strain evidence="1 2">M3</strain>
    </source>
</reference>
<keyword evidence="2" id="KW-1185">Reference proteome</keyword>
<dbReference type="InterPro" id="IPR049625">
    <property type="entry name" value="Glyco_transf_61_cat"/>
</dbReference>